<name>A0A6P1BWD3_9BRAD</name>
<evidence type="ECO:0000313" key="2">
    <source>
        <dbReference type="Proteomes" id="UP000468531"/>
    </source>
</evidence>
<keyword evidence="2" id="KW-1185">Reference proteome</keyword>
<sequence length="118" mass="13310">MPYVDGFVVAVPKKKLKAYAQLSKKAGKVWREHGALDYREWVADDVKPGKLTSFPQSVKLKADETVVFAWITYKSRAQRDKINAKVMADPRFASMDPKAAPFDLKRMIYGGFASLVKV</sequence>
<organism evidence="1 2">
    <name type="scientific">Bradyrhizobium uaiense</name>
    <dbReference type="NCBI Taxonomy" id="2594946"/>
    <lineage>
        <taxon>Bacteria</taxon>
        <taxon>Pseudomonadati</taxon>
        <taxon>Pseudomonadota</taxon>
        <taxon>Alphaproteobacteria</taxon>
        <taxon>Hyphomicrobiales</taxon>
        <taxon>Nitrobacteraceae</taxon>
        <taxon>Bradyrhizobium</taxon>
    </lineage>
</organism>
<comment type="caution">
    <text evidence="1">The sequence shown here is derived from an EMBL/GenBank/DDBJ whole genome shotgun (WGS) entry which is preliminary data.</text>
</comment>
<protein>
    <submittedName>
        <fullName evidence="1">DUF1428 domain-containing protein</fullName>
    </submittedName>
</protein>
<dbReference type="InterPro" id="IPR011008">
    <property type="entry name" value="Dimeric_a/b-barrel"/>
</dbReference>
<evidence type="ECO:0000313" key="1">
    <source>
        <dbReference type="EMBL" id="NEV02565.1"/>
    </source>
</evidence>
<dbReference type="InterPro" id="IPR009874">
    <property type="entry name" value="DUF1428"/>
</dbReference>
<reference evidence="1 2" key="1">
    <citation type="journal article" date="2020" name="Arch. Microbiol.">
        <title>Bradyrhizobium uaiense sp. nov., a new highly efficient cowpea symbiont.</title>
        <authorList>
            <person name="Cabral Michel D."/>
            <person name="Azarias Guimaraes A."/>
            <person name="Martins da Costa E."/>
            <person name="Soares de Carvalho T."/>
            <person name="Balsanelli E."/>
            <person name="Willems A."/>
            <person name="Maltempi de Souza E."/>
            <person name="de Souza Moreira F.M."/>
        </authorList>
    </citation>
    <scope>NUCLEOTIDE SEQUENCE [LARGE SCALE GENOMIC DNA]</scope>
    <source>
        <strain evidence="1 2">UFLA 03-164</strain>
    </source>
</reference>
<dbReference type="PIRSF" id="PIRSF007028">
    <property type="entry name" value="UCP007028"/>
    <property type="match status" value="1"/>
</dbReference>
<proteinExistence type="predicted"/>
<gene>
    <name evidence="1" type="ORF">FNJ47_44500</name>
</gene>
<dbReference type="AlphaFoldDB" id="A0A6P1BWD3"/>
<dbReference type="RefSeq" id="WP_163162796.1">
    <property type="nucleotide sequence ID" value="NZ_VKHP01000380.1"/>
</dbReference>
<dbReference type="SUPFAM" id="SSF54909">
    <property type="entry name" value="Dimeric alpha+beta barrel"/>
    <property type="match status" value="1"/>
</dbReference>
<dbReference type="Pfam" id="PF07237">
    <property type="entry name" value="DUF1428"/>
    <property type="match status" value="1"/>
</dbReference>
<accession>A0A6P1BWD3</accession>
<dbReference type="Proteomes" id="UP000468531">
    <property type="component" value="Unassembled WGS sequence"/>
</dbReference>
<dbReference type="EMBL" id="VKHP01000380">
    <property type="protein sequence ID" value="NEV02565.1"/>
    <property type="molecule type" value="Genomic_DNA"/>
</dbReference>
<dbReference type="Gene3D" id="3.30.70.100">
    <property type="match status" value="1"/>
</dbReference>